<evidence type="ECO:0000313" key="3">
    <source>
        <dbReference type="Proteomes" id="UP000252795"/>
    </source>
</evidence>
<dbReference type="Proteomes" id="UP000252795">
    <property type="component" value="Unassembled WGS sequence"/>
</dbReference>
<dbReference type="EMBL" id="QPJB01000018">
    <property type="protein sequence ID" value="RCW29973.1"/>
    <property type="molecule type" value="Genomic_DNA"/>
</dbReference>
<sequence length="108" mass="12564">MLGFHHEIYNALIHDNPVFNSNSRIYHQPESPEALIRCDLITPEDLDRAASYFYQVWYAELHYENPVLEILDLNRRRTGAVIHALTISAHNAMTFLFTIQRGISHESI</sequence>
<comment type="caution">
    <text evidence="2">The sequence shown here is derived from an EMBL/GenBank/DDBJ whole genome shotgun (WGS) entry which is preliminary data.</text>
</comment>
<protein>
    <submittedName>
        <fullName evidence="2">Uncharacterized protein</fullName>
    </submittedName>
</protein>
<evidence type="ECO:0000313" key="4">
    <source>
        <dbReference type="Proteomes" id="UP000253065"/>
    </source>
</evidence>
<keyword evidence="4" id="KW-1185">Reference proteome</keyword>
<accession>A0A368UMQ5</accession>
<name>A0A368UMQ5_MARNT</name>
<evidence type="ECO:0000313" key="1">
    <source>
        <dbReference type="EMBL" id="RBP68615.1"/>
    </source>
</evidence>
<dbReference type="AlphaFoldDB" id="A0A368UMQ5"/>
<reference evidence="2 3" key="1">
    <citation type="submission" date="2018-07" db="EMBL/GenBank/DDBJ databases">
        <title>Freshwater and sediment microbial communities from various areas in North America, analyzing microbe dynamics in response to fracking.</title>
        <authorList>
            <person name="Lamendella R."/>
        </authorList>
    </citation>
    <scope>NUCLEOTIDE SEQUENCE [LARGE SCALE GENOMIC DNA]</scope>
    <source>
        <strain evidence="2 3">114E</strain>
        <strain evidence="1 4">114E_o</strain>
    </source>
</reference>
<dbReference type="EMBL" id="QNSA01000018">
    <property type="protein sequence ID" value="RBP68615.1"/>
    <property type="molecule type" value="Genomic_DNA"/>
</dbReference>
<proteinExistence type="predicted"/>
<dbReference type="Proteomes" id="UP000253065">
    <property type="component" value="Unassembled WGS sequence"/>
</dbReference>
<gene>
    <name evidence="2" type="ORF">DET51_1184</name>
    <name evidence="1" type="ORF">DET64_1184</name>
</gene>
<organism evidence="2 3">
    <name type="scientific">Marinobacter nauticus</name>
    <name type="common">Marinobacter hydrocarbonoclasticus</name>
    <name type="synonym">Marinobacter aquaeolei</name>
    <dbReference type="NCBI Taxonomy" id="2743"/>
    <lineage>
        <taxon>Bacteria</taxon>
        <taxon>Pseudomonadati</taxon>
        <taxon>Pseudomonadota</taxon>
        <taxon>Gammaproteobacteria</taxon>
        <taxon>Pseudomonadales</taxon>
        <taxon>Marinobacteraceae</taxon>
        <taxon>Marinobacter</taxon>
    </lineage>
</organism>
<evidence type="ECO:0000313" key="2">
    <source>
        <dbReference type="EMBL" id="RCW29973.1"/>
    </source>
</evidence>